<evidence type="ECO:0000313" key="2">
    <source>
        <dbReference type="EMBL" id="QDV86881.1"/>
    </source>
</evidence>
<evidence type="ECO:0000313" key="3">
    <source>
        <dbReference type="Proteomes" id="UP000318081"/>
    </source>
</evidence>
<dbReference type="Pfam" id="PF10604">
    <property type="entry name" value="Polyketide_cyc2"/>
    <property type="match status" value="1"/>
</dbReference>
<sequence>MPAFTVSRTTHIQSDPETVFSILSDFATWKTWSPWLLTDKDAKVTLQGDPTAVGGGYSWDGPVVGAGEMEHQELHRPTATQSIGTIDAQLRFTRPWRSQSKVHFEVKKARDEDGQNGTLVRWEMQGALPFFMFWMKSMMVSLMSMDFDRGLRMLKERVETGDVATQTVVNGIAQSQPYFIVGKSGRSTLADIGPSMDDTIKQVHQSLEDAGIATDGQWLSVYDDMDLKTQTLSYTSGMVVDEGTATPPGLTARSLPGFSAMHVTHTGRYEHLGNAWAAAYQNLRACKRKVHKKLPGVELYANSPENTPPEALVTQLYVPLK</sequence>
<dbReference type="RefSeq" id="WP_145218329.1">
    <property type="nucleotide sequence ID" value="NZ_CP036432.1"/>
</dbReference>
<accession>A0ABX5Y1T3</accession>
<gene>
    <name evidence="2" type="ORF">TBK1r_59080</name>
</gene>
<dbReference type="Gene3D" id="3.30.530.20">
    <property type="match status" value="1"/>
</dbReference>
<feature type="domain" description="AraC effector-binding" evidence="1">
    <location>
        <begin position="170"/>
        <end position="321"/>
    </location>
</feature>
<dbReference type="InterPro" id="IPR011256">
    <property type="entry name" value="Reg_factor_effector_dom_sf"/>
</dbReference>
<dbReference type="Gene3D" id="3.20.80.10">
    <property type="entry name" value="Regulatory factor, effector binding domain"/>
    <property type="match status" value="1"/>
</dbReference>
<keyword evidence="3" id="KW-1185">Reference proteome</keyword>
<organism evidence="2 3">
    <name type="scientific">Stieleria magnilauensis</name>
    <dbReference type="NCBI Taxonomy" id="2527963"/>
    <lineage>
        <taxon>Bacteria</taxon>
        <taxon>Pseudomonadati</taxon>
        <taxon>Planctomycetota</taxon>
        <taxon>Planctomycetia</taxon>
        <taxon>Pirellulales</taxon>
        <taxon>Pirellulaceae</taxon>
        <taxon>Stieleria</taxon>
    </lineage>
</organism>
<dbReference type="SMART" id="SM00871">
    <property type="entry name" value="AraC_E_bind"/>
    <property type="match status" value="1"/>
</dbReference>
<dbReference type="SUPFAM" id="SSF55136">
    <property type="entry name" value="Probable bacterial effector-binding domain"/>
    <property type="match status" value="1"/>
</dbReference>
<dbReference type="Proteomes" id="UP000318081">
    <property type="component" value="Chromosome"/>
</dbReference>
<dbReference type="CDD" id="cd07818">
    <property type="entry name" value="SRPBCC_1"/>
    <property type="match status" value="1"/>
</dbReference>
<protein>
    <submittedName>
        <fullName evidence="2">Bacterial transcription activator, effector binding domain</fullName>
    </submittedName>
</protein>
<reference evidence="2 3" key="1">
    <citation type="submission" date="2019-02" db="EMBL/GenBank/DDBJ databases">
        <title>Deep-cultivation of Planctomycetes and their phenomic and genomic characterization uncovers novel biology.</title>
        <authorList>
            <person name="Wiegand S."/>
            <person name="Jogler M."/>
            <person name="Boedeker C."/>
            <person name="Pinto D."/>
            <person name="Vollmers J."/>
            <person name="Rivas-Marin E."/>
            <person name="Kohn T."/>
            <person name="Peeters S.H."/>
            <person name="Heuer A."/>
            <person name="Rast P."/>
            <person name="Oberbeckmann S."/>
            <person name="Bunk B."/>
            <person name="Jeske O."/>
            <person name="Meyerdierks A."/>
            <person name="Storesund J.E."/>
            <person name="Kallscheuer N."/>
            <person name="Luecker S."/>
            <person name="Lage O.M."/>
            <person name="Pohl T."/>
            <person name="Merkel B.J."/>
            <person name="Hornburger P."/>
            <person name="Mueller R.-W."/>
            <person name="Bruemmer F."/>
            <person name="Labrenz M."/>
            <person name="Spormann A.M."/>
            <person name="Op den Camp H."/>
            <person name="Overmann J."/>
            <person name="Amann R."/>
            <person name="Jetten M.S.M."/>
            <person name="Mascher T."/>
            <person name="Medema M.H."/>
            <person name="Devos D.P."/>
            <person name="Kaster A.-K."/>
            <person name="Ovreas L."/>
            <person name="Rohde M."/>
            <person name="Galperin M.Y."/>
            <person name="Jogler C."/>
        </authorList>
    </citation>
    <scope>NUCLEOTIDE SEQUENCE [LARGE SCALE GENOMIC DNA]</scope>
    <source>
        <strain evidence="2 3">TBK1r</strain>
    </source>
</reference>
<dbReference type="Pfam" id="PF06445">
    <property type="entry name" value="GyrI-like"/>
    <property type="match status" value="1"/>
</dbReference>
<dbReference type="InterPro" id="IPR029442">
    <property type="entry name" value="GyrI-like"/>
</dbReference>
<dbReference type="EMBL" id="CP036432">
    <property type="protein sequence ID" value="QDV86881.1"/>
    <property type="molecule type" value="Genomic_DNA"/>
</dbReference>
<dbReference type="SUPFAM" id="SSF55961">
    <property type="entry name" value="Bet v1-like"/>
    <property type="match status" value="1"/>
</dbReference>
<dbReference type="InterPro" id="IPR010499">
    <property type="entry name" value="AraC_E-bd"/>
</dbReference>
<dbReference type="InterPro" id="IPR019587">
    <property type="entry name" value="Polyketide_cyclase/dehydratase"/>
</dbReference>
<proteinExistence type="predicted"/>
<evidence type="ECO:0000259" key="1">
    <source>
        <dbReference type="SMART" id="SM00871"/>
    </source>
</evidence>
<name>A0ABX5Y1T3_9BACT</name>
<dbReference type="InterPro" id="IPR023393">
    <property type="entry name" value="START-like_dom_sf"/>
</dbReference>